<dbReference type="Proteomes" id="UP000531231">
    <property type="component" value="Unassembled WGS sequence"/>
</dbReference>
<organism evidence="1 2">
    <name type="scientific">Pseudochrobactrum saccharolyticum</name>
    <dbReference type="NCBI Taxonomy" id="354352"/>
    <lineage>
        <taxon>Bacteria</taxon>
        <taxon>Pseudomonadati</taxon>
        <taxon>Pseudomonadota</taxon>
        <taxon>Alphaproteobacteria</taxon>
        <taxon>Hyphomicrobiales</taxon>
        <taxon>Brucellaceae</taxon>
        <taxon>Pseudochrobactrum</taxon>
    </lineage>
</organism>
<comment type="caution">
    <text evidence="1">The sequence shown here is derived from an EMBL/GenBank/DDBJ whole genome shotgun (WGS) entry which is preliminary data.</text>
</comment>
<gene>
    <name evidence="1" type="ORF">HNQ68_001983</name>
</gene>
<protein>
    <submittedName>
        <fullName evidence="1">Phage tail protein X</fullName>
    </submittedName>
</protein>
<reference evidence="1 2" key="1">
    <citation type="submission" date="2020-08" db="EMBL/GenBank/DDBJ databases">
        <title>Genomic Encyclopedia of Type Strains, Phase IV (KMG-IV): sequencing the most valuable type-strain genomes for metagenomic binning, comparative biology and taxonomic classification.</title>
        <authorList>
            <person name="Goeker M."/>
        </authorList>
    </citation>
    <scope>NUCLEOTIDE SEQUENCE [LARGE SCALE GENOMIC DNA]</scope>
    <source>
        <strain evidence="1 2">DSM 25620</strain>
    </source>
</reference>
<name>A0A7W8EQI6_9HYPH</name>
<dbReference type="AlphaFoldDB" id="A0A7W8EQI6"/>
<evidence type="ECO:0000313" key="2">
    <source>
        <dbReference type="Proteomes" id="UP000531231"/>
    </source>
</evidence>
<dbReference type="RefSeq" id="WP_151159516.1">
    <property type="nucleotide sequence ID" value="NZ_JACHIL010000003.1"/>
</dbReference>
<accession>A0A7W8EQI6</accession>
<dbReference type="EMBL" id="JACHIL010000003">
    <property type="protein sequence ID" value="MBB5091442.1"/>
    <property type="molecule type" value="Genomic_DNA"/>
</dbReference>
<keyword evidence="2" id="KW-1185">Reference proteome</keyword>
<evidence type="ECO:0000313" key="1">
    <source>
        <dbReference type="EMBL" id="MBB5091442.1"/>
    </source>
</evidence>
<sequence>MIYTGNTETVVVKGEAITLSLLVWRRFKRQSMGFVERVLDMNSGLADIGPIIPVGTSIRFPIDAPELKNKERNVVHLWD</sequence>
<dbReference type="InterPro" id="IPR008861">
    <property type="entry name" value="GpX-like"/>
</dbReference>
<proteinExistence type="predicted"/>
<dbReference type="Pfam" id="PF05489">
    <property type="entry name" value="Phage_tail_X"/>
    <property type="match status" value="1"/>
</dbReference>